<name>C4Z7D0_LACE2</name>
<dbReference type="HOGENOM" id="CLU_070069_0_0_9"/>
<dbReference type="KEGG" id="eel:EUBELI_20061"/>
<dbReference type="GeneID" id="41356836"/>
<evidence type="ECO:0000313" key="2">
    <source>
        <dbReference type="Proteomes" id="UP000001476"/>
    </source>
</evidence>
<evidence type="ECO:0000313" key="1">
    <source>
        <dbReference type="EMBL" id="ACR73208.1"/>
    </source>
</evidence>
<keyword evidence="2" id="KW-1185">Reference proteome</keyword>
<dbReference type="InterPro" id="IPR024538">
    <property type="entry name" value="DUF3878"/>
</dbReference>
<gene>
    <name evidence="1" type="ordered locus">EUBELI_20061</name>
</gene>
<dbReference type="Proteomes" id="UP000001476">
    <property type="component" value="Plasmid pEubeli2"/>
</dbReference>
<proteinExistence type="predicted"/>
<dbReference type="eggNOG" id="ENOG502Z9UD">
    <property type="taxonomic scope" value="Bacteria"/>
</dbReference>
<geneLocation type="plasmid" evidence="2">
    <name>pEubeli2</name>
</geneLocation>
<dbReference type="Pfam" id="PF12994">
    <property type="entry name" value="DUF3878"/>
    <property type="match status" value="1"/>
</dbReference>
<dbReference type="EMBL" id="CP001106">
    <property type="protein sequence ID" value="ACR73208.1"/>
    <property type="molecule type" value="Genomic_DNA"/>
</dbReference>
<protein>
    <submittedName>
        <fullName evidence="1">Uncharacterized protein</fullName>
    </submittedName>
</protein>
<sequence length="316" mass="37761">MFDEIYNSENDTFVKLEQIFELNVFCPVHIDGEKDIAVAYLMNDAVESFLIFRDSAMTGNYCDIDVEQIASIDKLDDGYMLIVNQGGENIFTIRFRKLVLRTHLFNYGCMGHFWVKGYEYLRQLEYQLADIRDKYRYLGDEYCSEKEMQLMKLADFPPIKRYKSVPDRYYVPYPDCVYQETIDYLLSIAQQVNDSSMARAIRNYGKKTSRYNSFLIYMMLHTKKHANFVDALIKELREAASIYDDRTFSEDERREHKRIHLVAENKLKEYEKRGFRGILYREEPFMYSKDSITYKEHLLIYRNGLVNRHTMILTFE</sequence>
<organism evidence="1 2">
    <name type="scientific">Lachnospira eligens (strain ATCC 27750 / DSM 3376 / VPI C15-48 / C15-B4)</name>
    <name type="common">Eubacterium eligens</name>
    <dbReference type="NCBI Taxonomy" id="515620"/>
    <lineage>
        <taxon>Bacteria</taxon>
        <taxon>Bacillati</taxon>
        <taxon>Bacillota</taxon>
        <taxon>Clostridia</taxon>
        <taxon>Lachnospirales</taxon>
        <taxon>Lachnospiraceae</taxon>
        <taxon>Lachnospira</taxon>
    </lineage>
</organism>
<reference evidence="1 2" key="1">
    <citation type="journal article" date="2009" name="Proc. Natl. Acad. Sci. U.S.A.">
        <title>Characterizing a model human gut microbiota composed of members of its two dominant bacterial phyla.</title>
        <authorList>
            <person name="Mahowald M.A."/>
            <person name="Rey F.E."/>
            <person name="Seedorf H."/>
            <person name="Turnbaugh P.J."/>
            <person name="Fulton R.S."/>
            <person name="Wollam A."/>
            <person name="Shah N."/>
            <person name="Wang C."/>
            <person name="Magrini V."/>
            <person name="Wilson R.K."/>
            <person name="Cantarel B.L."/>
            <person name="Coutinho P.M."/>
            <person name="Henrissat B."/>
            <person name="Crock L.W."/>
            <person name="Russell A."/>
            <person name="Verberkmoes N.C."/>
            <person name="Hettich R.L."/>
            <person name="Gordon J.I."/>
        </authorList>
    </citation>
    <scope>NUCLEOTIDE SEQUENCE [LARGE SCALE GENOMIC DNA]</scope>
    <source>
        <strain evidence="2">ATCC 27750 / DSM 3376 / VPI C15-48 / C15-B4</strain>
        <plasmid evidence="1">unnamed</plasmid>
    </source>
</reference>
<dbReference type="RefSeq" id="WP_012740342.1">
    <property type="nucleotide sequence ID" value="NC_012780.1"/>
</dbReference>
<keyword evidence="1" id="KW-0614">Plasmid</keyword>
<dbReference type="AlphaFoldDB" id="C4Z7D0"/>
<accession>C4Z7D0</accession>